<dbReference type="Gene3D" id="3.30.379.10">
    <property type="entry name" value="Chitobiase/beta-hexosaminidase domain 2-like"/>
    <property type="match status" value="1"/>
</dbReference>
<organism evidence="9 10">
    <name type="scientific">Persicirhabdus sediminis</name>
    <dbReference type="NCBI Taxonomy" id="454144"/>
    <lineage>
        <taxon>Bacteria</taxon>
        <taxon>Pseudomonadati</taxon>
        <taxon>Verrucomicrobiota</taxon>
        <taxon>Verrucomicrobiia</taxon>
        <taxon>Verrucomicrobiales</taxon>
        <taxon>Verrucomicrobiaceae</taxon>
        <taxon>Persicirhabdus</taxon>
    </lineage>
</organism>
<evidence type="ECO:0000256" key="1">
    <source>
        <dbReference type="ARBA" id="ARBA00001231"/>
    </source>
</evidence>
<dbReference type="PANTHER" id="PTHR22600:SF57">
    <property type="entry name" value="BETA-N-ACETYLHEXOSAMINIDASE"/>
    <property type="match status" value="1"/>
</dbReference>
<dbReference type="Proteomes" id="UP000624703">
    <property type="component" value="Unassembled WGS sequence"/>
</dbReference>
<evidence type="ECO:0000259" key="7">
    <source>
        <dbReference type="Pfam" id="PF00728"/>
    </source>
</evidence>
<dbReference type="PANTHER" id="PTHR22600">
    <property type="entry name" value="BETA-HEXOSAMINIDASE"/>
    <property type="match status" value="1"/>
</dbReference>
<dbReference type="InterPro" id="IPR015882">
    <property type="entry name" value="HEX_bac_N"/>
</dbReference>
<dbReference type="SUPFAM" id="SSF55545">
    <property type="entry name" value="beta-N-acetylhexosaminidase-like domain"/>
    <property type="match status" value="1"/>
</dbReference>
<proteinExistence type="inferred from homology"/>
<feature type="active site" description="Proton donor" evidence="6">
    <location>
        <position position="333"/>
    </location>
</feature>
<dbReference type="Pfam" id="PF00728">
    <property type="entry name" value="Glyco_hydro_20"/>
    <property type="match status" value="1"/>
</dbReference>
<dbReference type="InterPro" id="IPR015883">
    <property type="entry name" value="Glyco_hydro_20_cat"/>
</dbReference>
<comment type="caution">
    <text evidence="9">The sequence shown here is derived from an EMBL/GenBank/DDBJ whole genome shotgun (WGS) entry which is preliminary data.</text>
</comment>
<evidence type="ECO:0000313" key="10">
    <source>
        <dbReference type="Proteomes" id="UP000624703"/>
    </source>
</evidence>
<feature type="domain" description="Beta-hexosaminidase bacterial type N-terminal" evidence="8">
    <location>
        <begin position="53"/>
        <end position="170"/>
    </location>
</feature>
<gene>
    <name evidence="9" type="ORF">JIN82_07190</name>
</gene>
<dbReference type="InterPro" id="IPR017853">
    <property type="entry name" value="GH"/>
</dbReference>
<dbReference type="InterPro" id="IPR025705">
    <property type="entry name" value="Beta_hexosaminidase_sua/sub"/>
</dbReference>
<dbReference type="EC" id="3.2.1.52" evidence="3"/>
<dbReference type="AlphaFoldDB" id="A0A8J7SM83"/>
<dbReference type="GO" id="GO:0016020">
    <property type="term" value="C:membrane"/>
    <property type="evidence" value="ECO:0007669"/>
    <property type="project" value="TreeGrafter"/>
</dbReference>
<dbReference type="Pfam" id="PF02838">
    <property type="entry name" value="Glyco_hydro_20b"/>
    <property type="match status" value="1"/>
</dbReference>
<dbReference type="EMBL" id="JAENIM010000037">
    <property type="protein sequence ID" value="MBK1790938.1"/>
    <property type="molecule type" value="Genomic_DNA"/>
</dbReference>
<evidence type="ECO:0000259" key="8">
    <source>
        <dbReference type="Pfam" id="PF02838"/>
    </source>
</evidence>
<keyword evidence="4" id="KW-0378">Hydrolase</keyword>
<protein>
    <recommendedName>
        <fullName evidence="3">beta-N-acetylhexosaminidase</fullName>
        <ecNumber evidence="3">3.2.1.52</ecNumber>
    </recommendedName>
</protein>
<evidence type="ECO:0000256" key="3">
    <source>
        <dbReference type="ARBA" id="ARBA00012663"/>
    </source>
</evidence>
<dbReference type="GO" id="GO:0004563">
    <property type="term" value="F:beta-N-acetylhexosaminidase activity"/>
    <property type="evidence" value="ECO:0007669"/>
    <property type="project" value="UniProtKB-EC"/>
</dbReference>
<keyword evidence="5" id="KW-0326">Glycosidase</keyword>
<evidence type="ECO:0000313" key="9">
    <source>
        <dbReference type="EMBL" id="MBK1790938.1"/>
    </source>
</evidence>
<dbReference type="PRINTS" id="PR00738">
    <property type="entry name" value="GLHYDRLASE20"/>
</dbReference>
<feature type="domain" description="Glycoside hydrolase family 20 catalytic" evidence="7">
    <location>
        <begin position="178"/>
        <end position="507"/>
    </location>
</feature>
<dbReference type="Gene3D" id="3.20.20.80">
    <property type="entry name" value="Glycosidases"/>
    <property type="match status" value="1"/>
</dbReference>
<accession>A0A8J7SM83</accession>
<reference evidence="9" key="1">
    <citation type="submission" date="2021-01" db="EMBL/GenBank/DDBJ databases">
        <title>Modified the classification status of verrucomicrobia.</title>
        <authorList>
            <person name="Feng X."/>
        </authorList>
    </citation>
    <scope>NUCLEOTIDE SEQUENCE</scope>
    <source>
        <strain evidence="9">_KCTC 22039</strain>
    </source>
</reference>
<dbReference type="SUPFAM" id="SSF51445">
    <property type="entry name" value="(Trans)glycosidases"/>
    <property type="match status" value="1"/>
</dbReference>
<sequence>MLDECMWMRSIWLMNGFMQRSRYYSSGLMAAAVGVWVSFSGAVAQAGDEQVTLPATQEWQQAEGVLAWPSELGIFVAGGQQAELAGELEIFKAEWSEVSKIAVKQGDAKSAHLLIQLDAANNELGAEGYQLEVADQIKLTASTNTGIFYGLQTLSQLAGNADGVMKGKVIDQPQVKQRAFMVDCGRHYFEVEFLEKLMRQMARLKMNVLHLHFTEWNGFRLESDVYPGLASEQAYSKKDIRHLQDYAAKYHIEIVPEIDLPAHATWITNYAPELGFKSPSMRQAKWQGEEANKKDLAWVIDVSKEENREWINKLLNEWIPLFDSQYFHIGGDEWQYDAEKNQAPEMVAAAKAMGYEMPGDIFVHWINEVNELVKSHGKTTQIWNWWNFSPNKKKRNETSIHPAKDIVVNVWNRPRQNAILAEGYPVILTPEEGKDSLYVTPMAGDGKPGDYGYMRPDYLYENWKPILTDQVLGYKVCLWCNKAEHQADEWFEQYYQLPLSVMADRMWGGAKVDSFKSFEKNTEAVRAQLWR</sequence>
<name>A0A8J7SM83_9BACT</name>
<evidence type="ECO:0000256" key="5">
    <source>
        <dbReference type="ARBA" id="ARBA00023295"/>
    </source>
</evidence>
<dbReference type="InterPro" id="IPR029018">
    <property type="entry name" value="Hex-like_dom2"/>
</dbReference>
<comment type="catalytic activity">
    <reaction evidence="1">
        <text>Hydrolysis of terminal non-reducing N-acetyl-D-hexosamine residues in N-acetyl-beta-D-hexosaminides.</text>
        <dbReference type="EC" id="3.2.1.52"/>
    </reaction>
</comment>
<dbReference type="GO" id="GO:0005975">
    <property type="term" value="P:carbohydrate metabolic process"/>
    <property type="evidence" value="ECO:0007669"/>
    <property type="project" value="InterPro"/>
</dbReference>
<comment type="similarity">
    <text evidence="2">Belongs to the glycosyl hydrolase 20 family.</text>
</comment>
<evidence type="ECO:0000256" key="2">
    <source>
        <dbReference type="ARBA" id="ARBA00006285"/>
    </source>
</evidence>
<keyword evidence="10" id="KW-1185">Reference proteome</keyword>
<evidence type="ECO:0000256" key="4">
    <source>
        <dbReference type="ARBA" id="ARBA00022801"/>
    </source>
</evidence>
<evidence type="ECO:0000256" key="6">
    <source>
        <dbReference type="PIRSR" id="PIRSR625705-1"/>
    </source>
</evidence>
<dbReference type="GO" id="GO:0030203">
    <property type="term" value="P:glycosaminoglycan metabolic process"/>
    <property type="evidence" value="ECO:0007669"/>
    <property type="project" value="TreeGrafter"/>
</dbReference>